<dbReference type="InterPro" id="IPR006186">
    <property type="entry name" value="Ser/Thr-sp_prot-phosphatase"/>
</dbReference>
<name>D9S7T9_FIBSS</name>
<dbReference type="Pfam" id="PF00149">
    <property type="entry name" value="Metallophos"/>
    <property type="match status" value="1"/>
</dbReference>
<organism evidence="2 3">
    <name type="scientific">Fibrobacter succinogenes (strain ATCC 19169 / S85)</name>
    <dbReference type="NCBI Taxonomy" id="59374"/>
    <lineage>
        <taxon>Bacteria</taxon>
        <taxon>Pseudomonadati</taxon>
        <taxon>Fibrobacterota</taxon>
        <taxon>Fibrobacteria</taxon>
        <taxon>Fibrobacterales</taxon>
        <taxon>Fibrobacteraceae</taxon>
        <taxon>Fibrobacter</taxon>
    </lineage>
</organism>
<evidence type="ECO:0000313" key="3">
    <source>
        <dbReference type="Proteomes" id="UP000000517"/>
    </source>
</evidence>
<dbReference type="PANTHER" id="PTHR42850:SF7">
    <property type="entry name" value="BIS(5'-NUCLEOSYL)-TETRAPHOSPHATASE PRPE [ASYMMETRICAL]"/>
    <property type="match status" value="1"/>
</dbReference>
<dbReference type="eggNOG" id="COG0639">
    <property type="taxonomic scope" value="Bacteria"/>
</dbReference>
<dbReference type="KEGG" id="fsc:FSU_3080"/>
<dbReference type="GO" id="GO:0005737">
    <property type="term" value="C:cytoplasm"/>
    <property type="evidence" value="ECO:0007669"/>
    <property type="project" value="TreeGrafter"/>
</dbReference>
<dbReference type="Gene3D" id="3.60.21.10">
    <property type="match status" value="1"/>
</dbReference>
<dbReference type="InterPro" id="IPR050126">
    <property type="entry name" value="Ap4A_hydrolase"/>
</dbReference>
<dbReference type="SUPFAM" id="SSF56300">
    <property type="entry name" value="Metallo-dependent phosphatases"/>
    <property type="match status" value="1"/>
</dbReference>
<dbReference type="HOGENOM" id="CLU_055439_0_0_0"/>
<dbReference type="PRINTS" id="PR00114">
    <property type="entry name" value="STPHPHTASE"/>
</dbReference>
<gene>
    <name evidence="2" type="ordered locus">FSU_3080</name>
</gene>
<dbReference type="InterPro" id="IPR004843">
    <property type="entry name" value="Calcineurin-like_PHP"/>
</dbReference>
<dbReference type="GO" id="GO:0016791">
    <property type="term" value="F:phosphatase activity"/>
    <property type="evidence" value="ECO:0007669"/>
    <property type="project" value="TreeGrafter"/>
</dbReference>
<dbReference type="InterPro" id="IPR029052">
    <property type="entry name" value="Metallo-depent_PP-like"/>
</dbReference>
<protein>
    <submittedName>
        <fullName evidence="2">Serine/threonine protein phosphatase family protein</fullName>
    </submittedName>
</protein>
<dbReference type="STRING" id="59374.FSU_3080"/>
<evidence type="ECO:0000313" key="2">
    <source>
        <dbReference type="EMBL" id="ADL27349.1"/>
    </source>
</evidence>
<reference evidence="3" key="1">
    <citation type="submission" date="2010-08" db="EMBL/GenBank/DDBJ databases">
        <title>Complete sequence of Fibrobacter succinogenes subsp. succinogenes S85.</title>
        <authorList>
            <person name="Durkin A.S."/>
            <person name="Nelson K.E."/>
            <person name="Morrison M."/>
            <person name="Forsberg C.W."/>
            <person name="Wilson D.B."/>
            <person name="Russell J.B."/>
            <person name="Cann I.K.O."/>
            <person name="Mackie R.I."/>
            <person name="White B.A."/>
        </authorList>
    </citation>
    <scope>NUCLEOTIDE SEQUENCE [LARGE SCALE GENOMIC DNA]</scope>
    <source>
        <strain evidence="3">ATCC 19169 / S85</strain>
    </source>
</reference>
<dbReference type="Proteomes" id="UP000000517">
    <property type="component" value="Chromosome"/>
</dbReference>
<evidence type="ECO:0000259" key="1">
    <source>
        <dbReference type="Pfam" id="PF00149"/>
    </source>
</evidence>
<feature type="domain" description="Calcineurin-like phosphoesterase" evidence="1">
    <location>
        <begin position="16"/>
        <end position="157"/>
    </location>
</feature>
<dbReference type="PANTHER" id="PTHR42850">
    <property type="entry name" value="METALLOPHOSPHOESTERASE"/>
    <property type="match status" value="1"/>
</dbReference>
<dbReference type="EMBL" id="CP002158">
    <property type="protein sequence ID" value="ADL27349.1"/>
    <property type="molecule type" value="Genomic_DNA"/>
</dbReference>
<proteinExistence type="predicted"/>
<dbReference type="AlphaFoldDB" id="D9S7T9"/>
<sequence>MADHQGSDCCLMNSSIDFIGDIHGHYDELVVLLKKLGYEERGGAFRYPGDARTVVFLGDYIDRGSRVRDTVNLVRAMRDAGSAVALLGNHEFNALSFWHENGAGGRPIKSIRGGYLREHSFNKVAIHVKTVESYRGRKAEFQEMLDFLKTLPLYLETDLFRAQHACFDLKCADVLKAEGIRSFMDGDFDELIARANDKNDEYDDSLYWPISLFLKGPELDLPEGVTFRDAEGVNRKRTRIRWWINPKNVTLQDLSFQPGVELPPREVPLEIQTRDFYGENERPVFFGHYWLTGMPELIRDNVCCLDYSVAGYRGDGRLVAYRFDGEQKLDNRKFVSVEAGTAL</sequence>
<accession>D9S7T9</accession>